<dbReference type="PANTHER" id="PTHR24419">
    <property type="entry name" value="INTERLEUKIN-1 RECEPTOR-ASSOCIATED KINASE"/>
    <property type="match status" value="1"/>
</dbReference>
<dbReference type="GO" id="GO:0035556">
    <property type="term" value="P:intracellular signal transduction"/>
    <property type="evidence" value="ECO:0007669"/>
    <property type="project" value="TreeGrafter"/>
</dbReference>
<evidence type="ECO:0000313" key="4">
    <source>
        <dbReference type="Proteomes" id="UP000821853"/>
    </source>
</evidence>
<dbReference type="SUPFAM" id="SSF56112">
    <property type="entry name" value="Protein kinase-like (PK-like)"/>
    <property type="match status" value="1"/>
</dbReference>
<sequence length="293" mass="32930">MCSVVPAVFTRSVLGEEEDEDSSRWIMAVDSAEGVWQWFADAVRGLRQFVGYGARHREPSYSEVLFDQIYTWAFQLGLLIAIVLLAATWFLVKHGSKGAQPRHKLTSSTSSEDSKDTDCSDPLFTSELLRLCGQKEALKFSDVMNLRELNNLRHRDDFRTDVFVKLLGICDVRQRALPAGRIRGWRSASLRRDGERSLRVSPGEKLAGALSPQIESVDQVHSIVAQVILAVAIAEEAMQFEHRDLQMDNVLVKMTSNETAVFIYNKKRIVLHTRGVVACVIDFNLSRATIGEC</sequence>
<dbReference type="GO" id="GO:0072354">
    <property type="term" value="F:histone H3T3 kinase activity"/>
    <property type="evidence" value="ECO:0007669"/>
    <property type="project" value="TreeGrafter"/>
</dbReference>
<comment type="caution">
    <text evidence="3">The sequence shown here is derived from an EMBL/GenBank/DDBJ whole genome shotgun (WGS) entry which is preliminary data.</text>
</comment>
<feature type="transmembrane region" description="Helical" evidence="2">
    <location>
        <begin position="69"/>
        <end position="92"/>
    </location>
</feature>
<keyword evidence="2" id="KW-0472">Membrane</keyword>
<dbReference type="Pfam" id="PF12330">
    <property type="entry name" value="Haspin_kinase"/>
    <property type="match status" value="1"/>
</dbReference>
<dbReference type="Proteomes" id="UP000821853">
    <property type="component" value="Chromosome 1"/>
</dbReference>
<evidence type="ECO:0008006" key="5">
    <source>
        <dbReference type="Google" id="ProtNLM"/>
    </source>
</evidence>
<reference evidence="3 4" key="1">
    <citation type="journal article" date="2020" name="Cell">
        <title>Large-Scale Comparative Analyses of Tick Genomes Elucidate Their Genetic Diversity and Vector Capacities.</title>
        <authorList>
            <consortium name="Tick Genome and Microbiome Consortium (TIGMIC)"/>
            <person name="Jia N."/>
            <person name="Wang J."/>
            <person name="Shi W."/>
            <person name="Du L."/>
            <person name="Sun Y."/>
            <person name="Zhan W."/>
            <person name="Jiang J.F."/>
            <person name="Wang Q."/>
            <person name="Zhang B."/>
            <person name="Ji P."/>
            <person name="Bell-Sakyi L."/>
            <person name="Cui X.M."/>
            <person name="Yuan T.T."/>
            <person name="Jiang B.G."/>
            <person name="Yang W.F."/>
            <person name="Lam T.T."/>
            <person name="Chang Q.C."/>
            <person name="Ding S.J."/>
            <person name="Wang X.J."/>
            <person name="Zhu J.G."/>
            <person name="Ruan X.D."/>
            <person name="Zhao L."/>
            <person name="Wei J.T."/>
            <person name="Ye R.Z."/>
            <person name="Que T.C."/>
            <person name="Du C.H."/>
            <person name="Zhou Y.H."/>
            <person name="Cheng J.X."/>
            <person name="Dai P.F."/>
            <person name="Guo W.B."/>
            <person name="Han X.H."/>
            <person name="Huang E.J."/>
            <person name="Li L.F."/>
            <person name="Wei W."/>
            <person name="Gao Y.C."/>
            <person name="Liu J.Z."/>
            <person name="Shao H.Z."/>
            <person name="Wang X."/>
            <person name="Wang C.C."/>
            <person name="Yang T.C."/>
            <person name="Huo Q.B."/>
            <person name="Li W."/>
            <person name="Chen H.Y."/>
            <person name="Chen S.E."/>
            <person name="Zhou L.G."/>
            <person name="Ni X.B."/>
            <person name="Tian J.H."/>
            <person name="Sheng Y."/>
            <person name="Liu T."/>
            <person name="Pan Y.S."/>
            <person name="Xia L.Y."/>
            <person name="Li J."/>
            <person name="Zhao F."/>
            <person name="Cao W.C."/>
        </authorList>
    </citation>
    <scope>NUCLEOTIDE SEQUENCE [LARGE SCALE GENOMIC DNA]</scope>
    <source>
        <strain evidence="3">HaeL-2018</strain>
    </source>
</reference>
<dbReference type="OrthoDB" id="10657233at2759"/>
<dbReference type="GO" id="GO:0005737">
    <property type="term" value="C:cytoplasm"/>
    <property type="evidence" value="ECO:0007669"/>
    <property type="project" value="TreeGrafter"/>
</dbReference>
<dbReference type="GO" id="GO:0005634">
    <property type="term" value="C:nucleus"/>
    <property type="evidence" value="ECO:0007669"/>
    <property type="project" value="TreeGrafter"/>
</dbReference>
<dbReference type="InterPro" id="IPR011009">
    <property type="entry name" value="Kinase-like_dom_sf"/>
</dbReference>
<dbReference type="PANTHER" id="PTHR24419:SF18">
    <property type="entry name" value="SERINE_THREONINE-PROTEIN KINASE HASPIN"/>
    <property type="match status" value="1"/>
</dbReference>
<evidence type="ECO:0000256" key="1">
    <source>
        <dbReference type="SAM" id="MobiDB-lite"/>
    </source>
</evidence>
<dbReference type="AlphaFoldDB" id="A0A9J6FJ86"/>
<dbReference type="GO" id="GO:0000278">
    <property type="term" value="P:mitotic cell cycle"/>
    <property type="evidence" value="ECO:0007669"/>
    <property type="project" value="TreeGrafter"/>
</dbReference>
<feature type="region of interest" description="Disordered" evidence="1">
    <location>
        <begin position="99"/>
        <end position="118"/>
    </location>
</feature>
<dbReference type="VEuPathDB" id="VectorBase:HLOH_064925"/>
<accession>A0A9J6FJ86</accession>
<keyword evidence="2" id="KW-1133">Transmembrane helix</keyword>
<evidence type="ECO:0000313" key="3">
    <source>
        <dbReference type="EMBL" id="KAH9363069.1"/>
    </source>
</evidence>
<gene>
    <name evidence="3" type="ORF">HPB48_014149</name>
</gene>
<keyword evidence="2" id="KW-0812">Transmembrane</keyword>
<organism evidence="3 4">
    <name type="scientific">Haemaphysalis longicornis</name>
    <name type="common">Bush tick</name>
    <dbReference type="NCBI Taxonomy" id="44386"/>
    <lineage>
        <taxon>Eukaryota</taxon>
        <taxon>Metazoa</taxon>
        <taxon>Ecdysozoa</taxon>
        <taxon>Arthropoda</taxon>
        <taxon>Chelicerata</taxon>
        <taxon>Arachnida</taxon>
        <taxon>Acari</taxon>
        <taxon>Parasitiformes</taxon>
        <taxon>Ixodida</taxon>
        <taxon>Ixodoidea</taxon>
        <taxon>Ixodidae</taxon>
        <taxon>Haemaphysalinae</taxon>
        <taxon>Haemaphysalis</taxon>
    </lineage>
</organism>
<dbReference type="Gene3D" id="1.10.510.10">
    <property type="entry name" value="Transferase(Phosphotransferase) domain 1"/>
    <property type="match status" value="1"/>
</dbReference>
<dbReference type="EMBL" id="JABSTR010000001">
    <property type="protein sequence ID" value="KAH9363069.1"/>
    <property type="molecule type" value="Genomic_DNA"/>
</dbReference>
<proteinExistence type="predicted"/>
<keyword evidence="4" id="KW-1185">Reference proteome</keyword>
<protein>
    <recommendedName>
        <fullName evidence="5">Protein kinase domain-containing protein</fullName>
    </recommendedName>
</protein>
<evidence type="ECO:0000256" key="2">
    <source>
        <dbReference type="SAM" id="Phobius"/>
    </source>
</evidence>
<name>A0A9J6FJ86_HAELO</name>